<keyword evidence="1" id="KW-0812">Transmembrane</keyword>
<comment type="caution">
    <text evidence="2">The sequence shown here is derived from an EMBL/GenBank/DDBJ whole genome shotgun (WGS) entry which is preliminary data.</text>
</comment>
<keyword evidence="1" id="KW-1133">Transmembrane helix</keyword>
<dbReference type="OrthoDB" id="9815897at2"/>
<dbReference type="EMBL" id="RAPQ01000012">
    <property type="protein sequence ID" value="RKD96983.1"/>
    <property type="molecule type" value="Genomic_DNA"/>
</dbReference>
<evidence type="ECO:0000256" key="1">
    <source>
        <dbReference type="SAM" id="Phobius"/>
    </source>
</evidence>
<proteinExistence type="predicted"/>
<dbReference type="Pfam" id="PF10825">
    <property type="entry name" value="DUF2752"/>
    <property type="match status" value="1"/>
</dbReference>
<feature type="transmembrane region" description="Helical" evidence="1">
    <location>
        <begin position="47"/>
        <end position="65"/>
    </location>
</feature>
<keyword evidence="3" id="KW-1185">Reference proteome</keyword>
<protein>
    <submittedName>
        <fullName evidence="2">Uncharacterized protein DUF2752</fullName>
    </submittedName>
</protein>
<gene>
    <name evidence="2" type="ORF">BXY64_3940</name>
</gene>
<dbReference type="Proteomes" id="UP000284531">
    <property type="component" value="Unassembled WGS sequence"/>
</dbReference>
<name>A0A419WND1_9BACT</name>
<dbReference type="RefSeq" id="WP_120241623.1">
    <property type="nucleotide sequence ID" value="NZ_CANNEC010000028.1"/>
</dbReference>
<dbReference type="AlphaFoldDB" id="A0A419WND1"/>
<reference evidence="2 3" key="1">
    <citation type="submission" date="2018-09" db="EMBL/GenBank/DDBJ databases">
        <title>Genomic Encyclopedia of Archaeal and Bacterial Type Strains, Phase II (KMG-II): from individual species to whole genera.</title>
        <authorList>
            <person name="Goeker M."/>
        </authorList>
    </citation>
    <scope>NUCLEOTIDE SEQUENCE [LARGE SCALE GENOMIC DNA]</scope>
    <source>
        <strain evidence="2 3">DSM 21950</strain>
    </source>
</reference>
<feature type="transmembrane region" description="Helical" evidence="1">
    <location>
        <begin position="77"/>
        <end position="99"/>
    </location>
</feature>
<sequence>MWYKFIQWLEKLQFPCTFKKHMGISCPGCGFQSALIELLKGNICESILIYPALIPILVTILLFFIKLKISSKLISITLRSSFFLSIILILSNYIIKLIFSS</sequence>
<accession>A0A419WND1</accession>
<keyword evidence="1" id="KW-0472">Membrane</keyword>
<evidence type="ECO:0000313" key="3">
    <source>
        <dbReference type="Proteomes" id="UP000284531"/>
    </source>
</evidence>
<dbReference type="InterPro" id="IPR021215">
    <property type="entry name" value="DUF2752"/>
</dbReference>
<organism evidence="2 3">
    <name type="scientific">Marinifilum flexuosum</name>
    <dbReference type="NCBI Taxonomy" id="1117708"/>
    <lineage>
        <taxon>Bacteria</taxon>
        <taxon>Pseudomonadati</taxon>
        <taxon>Bacteroidota</taxon>
        <taxon>Bacteroidia</taxon>
        <taxon>Marinilabiliales</taxon>
        <taxon>Marinifilaceae</taxon>
    </lineage>
</organism>
<evidence type="ECO:0000313" key="2">
    <source>
        <dbReference type="EMBL" id="RKD96983.1"/>
    </source>
</evidence>